<dbReference type="Pfam" id="PF00023">
    <property type="entry name" value="Ank"/>
    <property type="match status" value="1"/>
</dbReference>
<reference evidence="4" key="1">
    <citation type="journal article" date="2023" name="G3 (Bethesda)">
        <title>A reference genome for the long-term kleptoplast-retaining sea slug Elysia crispata morphotype clarki.</title>
        <authorList>
            <person name="Eastman K.E."/>
            <person name="Pendleton A.L."/>
            <person name="Shaikh M.A."/>
            <person name="Suttiyut T."/>
            <person name="Ogas R."/>
            <person name="Tomko P."/>
            <person name="Gavelis G."/>
            <person name="Widhalm J.R."/>
            <person name="Wisecaver J.H."/>
        </authorList>
    </citation>
    <scope>NUCLEOTIDE SEQUENCE</scope>
    <source>
        <strain evidence="4">ECLA1</strain>
    </source>
</reference>
<comment type="caution">
    <text evidence="4">The sequence shown here is derived from an EMBL/GenBank/DDBJ whole genome shotgun (WGS) entry which is preliminary data.</text>
</comment>
<dbReference type="PANTHER" id="PTHR24171">
    <property type="entry name" value="ANKYRIN REPEAT DOMAIN-CONTAINING PROTEIN 39-RELATED"/>
    <property type="match status" value="1"/>
</dbReference>
<keyword evidence="1" id="KW-0677">Repeat</keyword>
<dbReference type="Proteomes" id="UP001283361">
    <property type="component" value="Unassembled WGS sequence"/>
</dbReference>
<dbReference type="InterPro" id="IPR002110">
    <property type="entry name" value="Ankyrin_rpt"/>
</dbReference>
<dbReference type="SMART" id="SM00248">
    <property type="entry name" value="ANK"/>
    <property type="match status" value="3"/>
</dbReference>
<dbReference type="Gene3D" id="1.25.40.20">
    <property type="entry name" value="Ankyrin repeat-containing domain"/>
    <property type="match status" value="1"/>
</dbReference>
<dbReference type="InterPro" id="IPR036770">
    <property type="entry name" value="Ankyrin_rpt-contain_sf"/>
</dbReference>
<evidence type="ECO:0000313" key="4">
    <source>
        <dbReference type="EMBL" id="KAK3789721.1"/>
    </source>
</evidence>
<evidence type="ECO:0000256" key="1">
    <source>
        <dbReference type="ARBA" id="ARBA00022737"/>
    </source>
</evidence>
<dbReference type="PROSITE" id="PS50088">
    <property type="entry name" value="ANK_REPEAT"/>
    <property type="match status" value="2"/>
</dbReference>
<dbReference type="AlphaFoldDB" id="A0AAE1E0E5"/>
<feature type="repeat" description="ANK" evidence="3">
    <location>
        <begin position="160"/>
        <end position="192"/>
    </location>
</feature>
<evidence type="ECO:0000256" key="2">
    <source>
        <dbReference type="ARBA" id="ARBA00023043"/>
    </source>
</evidence>
<proteinExistence type="predicted"/>
<dbReference type="Pfam" id="PF12796">
    <property type="entry name" value="Ank_2"/>
    <property type="match status" value="1"/>
</dbReference>
<keyword evidence="5" id="KW-1185">Reference proteome</keyword>
<protein>
    <submittedName>
        <fullName evidence="4">Uncharacterized protein</fullName>
    </submittedName>
</protein>
<feature type="repeat" description="ANK" evidence="3">
    <location>
        <begin position="126"/>
        <end position="158"/>
    </location>
</feature>
<gene>
    <name evidence="4" type="ORF">RRG08_036014</name>
</gene>
<name>A0AAE1E0E5_9GAST</name>
<evidence type="ECO:0000256" key="3">
    <source>
        <dbReference type="PROSITE-ProRule" id="PRU00023"/>
    </source>
</evidence>
<dbReference type="PANTHER" id="PTHR24171:SF9">
    <property type="entry name" value="ANKYRIN REPEAT DOMAIN-CONTAINING PROTEIN 39"/>
    <property type="match status" value="1"/>
</dbReference>
<dbReference type="SUPFAM" id="SSF48403">
    <property type="entry name" value="Ankyrin repeat"/>
    <property type="match status" value="1"/>
</dbReference>
<dbReference type="EMBL" id="JAWDGP010001628">
    <property type="protein sequence ID" value="KAK3789721.1"/>
    <property type="molecule type" value="Genomic_DNA"/>
</dbReference>
<sequence>MGRTEKKLDNLRANFRNELGKIEKVQYQELAVRHYQSGECFLSTMMFFKDQEIPARSRSTLPDVSNTEQDTIDFCMSSNFQLDAALLAGPNMAAPMSLANAVGAGDFVAVKKLLANGANPNQRSNDGMTPLAVAAFWGYDAIARQLIEAGADINSPNSGTLWTPLHCAAFQGHGKVIMMLMNSKPDLHKVDAQGRTAVDFASALDSIWAFFAAEGCTRTAKSDLVRMDIVRKVSSEDPTVHQSSFLKFSRPGSAYVFNENMGNDRQQANMLAASQMGDVLAGEDDEQDRATWNKQLSTPSLALWNQ</sequence>
<organism evidence="4 5">
    <name type="scientific">Elysia crispata</name>
    <name type="common">lettuce slug</name>
    <dbReference type="NCBI Taxonomy" id="231223"/>
    <lineage>
        <taxon>Eukaryota</taxon>
        <taxon>Metazoa</taxon>
        <taxon>Spiralia</taxon>
        <taxon>Lophotrochozoa</taxon>
        <taxon>Mollusca</taxon>
        <taxon>Gastropoda</taxon>
        <taxon>Heterobranchia</taxon>
        <taxon>Euthyneura</taxon>
        <taxon>Panpulmonata</taxon>
        <taxon>Sacoglossa</taxon>
        <taxon>Placobranchoidea</taxon>
        <taxon>Plakobranchidae</taxon>
        <taxon>Elysia</taxon>
    </lineage>
</organism>
<dbReference type="PROSITE" id="PS50297">
    <property type="entry name" value="ANK_REP_REGION"/>
    <property type="match status" value="1"/>
</dbReference>
<keyword evidence="2 3" id="KW-0040">ANK repeat</keyword>
<evidence type="ECO:0000313" key="5">
    <source>
        <dbReference type="Proteomes" id="UP001283361"/>
    </source>
</evidence>
<accession>A0AAE1E0E5</accession>